<comment type="similarity">
    <text evidence="2">Belongs to the NrfD family.</text>
</comment>
<gene>
    <name evidence="8" type="ORF">AQPE_3617</name>
</gene>
<feature type="transmembrane region" description="Helical" evidence="7">
    <location>
        <begin position="158"/>
        <end position="178"/>
    </location>
</feature>
<feature type="transmembrane region" description="Helical" evidence="7">
    <location>
        <begin position="220"/>
        <end position="239"/>
    </location>
</feature>
<keyword evidence="6 7" id="KW-0472">Membrane</keyword>
<evidence type="ECO:0000256" key="5">
    <source>
        <dbReference type="ARBA" id="ARBA00022989"/>
    </source>
</evidence>
<evidence type="ECO:0000256" key="7">
    <source>
        <dbReference type="SAM" id="Phobius"/>
    </source>
</evidence>
<name>A0A5K7SCV4_9BACT</name>
<dbReference type="AlphaFoldDB" id="A0A5K7SCV4"/>
<evidence type="ECO:0000313" key="8">
    <source>
        <dbReference type="EMBL" id="BBE19432.1"/>
    </source>
</evidence>
<reference evidence="8" key="1">
    <citation type="journal article" date="2020" name="Int. J. Syst. Evol. Microbiol.">
        <title>Aquipluma nitroreducens gen. nov. sp. nov., a novel facultatively anaerobic bacterium isolated from a freshwater lake.</title>
        <authorList>
            <person name="Watanabe M."/>
            <person name="Kojima H."/>
            <person name="Fukui M."/>
        </authorList>
    </citation>
    <scope>NUCLEOTIDE SEQUENCE</scope>
    <source>
        <strain evidence="8">MeG22</strain>
    </source>
</reference>
<evidence type="ECO:0000256" key="1">
    <source>
        <dbReference type="ARBA" id="ARBA00004651"/>
    </source>
</evidence>
<evidence type="ECO:0000256" key="3">
    <source>
        <dbReference type="ARBA" id="ARBA00022475"/>
    </source>
</evidence>
<evidence type="ECO:0000256" key="4">
    <source>
        <dbReference type="ARBA" id="ARBA00022692"/>
    </source>
</evidence>
<dbReference type="GO" id="GO:0005886">
    <property type="term" value="C:plasma membrane"/>
    <property type="evidence" value="ECO:0007669"/>
    <property type="project" value="UniProtKB-SubCell"/>
</dbReference>
<keyword evidence="9" id="KW-1185">Reference proteome</keyword>
<organism evidence="8 9">
    <name type="scientific">Aquipluma nitroreducens</name>
    <dbReference type="NCBI Taxonomy" id="2010828"/>
    <lineage>
        <taxon>Bacteria</taxon>
        <taxon>Pseudomonadati</taxon>
        <taxon>Bacteroidota</taxon>
        <taxon>Bacteroidia</taxon>
        <taxon>Marinilabiliales</taxon>
        <taxon>Prolixibacteraceae</taxon>
        <taxon>Aquipluma</taxon>
    </lineage>
</organism>
<feature type="transmembrane region" description="Helical" evidence="7">
    <location>
        <begin position="300"/>
        <end position="320"/>
    </location>
</feature>
<protein>
    <submittedName>
        <fullName evidence="8">Molybdopterin oxidoreductase</fullName>
    </submittedName>
</protein>
<feature type="transmembrane region" description="Helical" evidence="7">
    <location>
        <begin position="35"/>
        <end position="55"/>
    </location>
</feature>
<dbReference type="KEGG" id="anf:AQPE_3617"/>
<proteinExistence type="inferred from homology"/>
<dbReference type="Proteomes" id="UP001193389">
    <property type="component" value="Chromosome"/>
</dbReference>
<keyword evidence="5 7" id="KW-1133">Transmembrane helix</keyword>
<dbReference type="InterPro" id="IPR005614">
    <property type="entry name" value="NrfD-like"/>
</dbReference>
<evidence type="ECO:0000313" key="9">
    <source>
        <dbReference type="Proteomes" id="UP001193389"/>
    </source>
</evidence>
<dbReference type="Pfam" id="PF03916">
    <property type="entry name" value="NrfD"/>
    <property type="match status" value="1"/>
</dbReference>
<comment type="subcellular location">
    <subcellularLocation>
        <location evidence="1">Cell membrane</location>
        <topology evidence="1">Multi-pass membrane protein</topology>
    </subcellularLocation>
</comment>
<sequence length="463" mass="52885">MYKTDVRGKLIDGEKSLSQISQEILAPIDAKVPRWWYVAMGVSLVMFAWGARSIYITLTVGIGSWGVNNTVAWGWAIINFVWWIGIGHAGTAFSIFLLILRQKWRTAINRAAEAMTVVAVFCAALFPLMHMGRSWLFFYVFPYPNTRGPLWVNFNSPLFWDFVAISAYLLISASFWYFGMVPDFATIRDTTKSKVKKAVYGFFSFGWTGSSKEWLRYEGLAFVLGGIAAVLVVSVHSIVSTDFAASIEPGWHTTLFPPYFVVGAIFSGFAMVLTLVTLMKKLYGMGDFITENHVDAVCRVLVFISLIMGTAYITEIFIAWYSGSEYEMYTFFKNRITGEYAMQFWGMFIFNAIMPQLFWSRKVRRNIWVVFIISLLINLGMWFERFNIVITSLSKNYLPASWAEYHPSMVEIGFFVGTLGMFSAGVLLFFRFIPQIAISEVKMISKYNTQQTDHLKPGHHDYE</sequence>
<feature type="transmembrane region" description="Helical" evidence="7">
    <location>
        <begin position="366"/>
        <end position="383"/>
    </location>
</feature>
<keyword evidence="3" id="KW-1003">Cell membrane</keyword>
<feature type="transmembrane region" description="Helical" evidence="7">
    <location>
        <begin position="340"/>
        <end position="359"/>
    </location>
</feature>
<dbReference type="PANTHER" id="PTHR43044:SF2">
    <property type="entry name" value="POLYSULPHIDE REDUCTASE NRFD"/>
    <property type="match status" value="1"/>
</dbReference>
<accession>A0A5K7SCV4</accession>
<feature type="transmembrane region" description="Helical" evidence="7">
    <location>
        <begin position="75"/>
        <end position="100"/>
    </location>
</feature>
<dbReference type="EMBL" id="AP018694">
    <property type="protein sequence ID" value="BBE19432.1"/>
    <property type="molecule type" value="Genomic_DNA"/>
</dbReference>
<keyword evidence="4 7" id="KW-0812">Transmembrane</keyword>
<dbReference type="RefSeq" id="WP_318347673.1">
    <property type="nucleotide sequence ID" value="NZ_AP018694.1"/>
</dbReference>
<feature type="transmembrane region" description="Helical" evidence="7">
    <location>
        <begin position="259"/>
        <end position="279"/>
    </location>
</feature>
<dbReference type="PANTHER" id="PTHR43044">
    <property type="match status" value="1"/>
</dbReference>
<feature type="transmembrane region" description="Helical" evidence="7">
    <location>
        <begin position="412"/>
        <end position="433"/>
    </location>
</feature>
<evidence type="ECO:0000256" key="6">
    <source>
        <dbReference type="ARBA" id="ARBA00023136"/>
    </source>
</evidence>
<feature type="transmembrane region" description="Helical" evidence="7">
    <location>
        <begin position="112"/>
        <end position="138"/>
    </location>
</feature>
<evidence type="ECO:0000256" key="2">
    <source>
        <dbReference type="ARBA" id="ARBA00008929"/>
    </source>
</evidence>